<dbReference type="PANTHER" id="PTHR42354:SF1">
    <property type="entry name" value="C2H2-TYPE DOMAIN-CONTAINING PROTEIN"/>
    <property type="match status" value="1"/>
</dbReference>
<accession>A0A6A7BNC9</accession>
<keyword evidence="3" id="KW-1185">Reference proteome</keyword>
<reference evidence="2" key="1">
    <citation type="submission" date="2020-01" db="EMBL/GenBank/DDBJ databases">
        <authorList>
            <consortium name="DOE Joint Genome Institute"/>
            <person name="Haridas S."/>
            <person name="Albert R."/>
            <person name="Binder M."/>
            <person name="Bloem J."/>
            <person name="Labutti K."/>
            <person name="Salamov A."/>
            <person name="Andreopoulos B."/>
            <person name="Baker S.E."/>
            <person name="Barry K."/>
            <person name="Bills G."/>
            <person name="Bluhm B.H."/>
            <person name="Cannon C."/>
            <person name="Castanera R."/>
            <person name="Culley D.E."/>
            <person name="Daum C."/>
            <person name="Ezra D."/>
            <person name="Gonzalez J.B."/>
            <person name="Henrissat B."/>
            <person name="Kuo A."/>
            <person name="Liang C."/>
            <person name="Lipzen A."/>
            <person name="Lutzoni F."/>
            <person name="Magnuson J."/>
            <person name="Mondo S."/>
            <person name="Nolan M."/>
            <person name="Ohm R."/>
            <person name="Pangilinan J."/>
            <person name="Park H.-J."/>
            <person name="Ramirez L."/>
            <person name="Alfaro M."/>
            <person name="Sun H."/>
            <person name="Tritt A."/>
            <person name="Yoshinaga Y."/>
            <person name="Zwiers L.-H."/>
            <person name="Turgeon B.G."/>
            <person name="Goodwin S.B."/>
            <person name="Spatafora J.W."/>
            <person name="Crous P.W."/>
            <person name="Grigoriev I.V."/>
        </authorList>
    </citation>
    <scope>NUCLEOTIDE SEQUENCE</scope>
    <source>
        <strain evidence="2">IPT5</strain>
    </source>
</reference>
<dbReference type="Proteomes" id="UP000799423">
    <property type="component" value="Unassembled WGS sequence"/>
</dbReference>
<protein>
    <submittedName>
        <fullName evidence="2">Uncharacterized protein</fullName>
    </submittedName>
</protein>
<sequence length="424" mass="47068">MRTTITDQVSVVQALVHTLFDVFDATKDLYQTLTIKEQRDYEESLRSKGYPSSRRIEYVKDETLDSEEGIIMDKAAVKRQFEIGTSTLGAEFAIGDVTAHIDLQDQIIKLQNVLVNTFLYGPTSTESISHQLSNVNAASRTAGMATVAILRDLQHRQEELLPPVPRSSHSHTTRSTLTHDTPHAATASGTKSVSTALMKYNPSPAPARSSSPVNTTLLTWRGRPKPERTDTDTTSMTGPTSYGTSPATSDLYCLYASDLQRHRDQSLASGIISDSVPSCPHCKGTLHLSPGKAWELFKEDDGFDRCFQVSNRFVVKCHRDGPDGQYACVLCSESGSVNTVCGDVKALVKHLWSDHTIRDLKHEEDIVEIIEQPVDHRRDSGTGHGMSRSSRRSASMASSRRRKSLPGYDREVDVFDTRSLRRRV</sequence>
<feature type="region of interest" description="Disordered" evidence="1">
    <location>
        <begin position="160"/>
        <end position="190"/>
    </location>
</feature>
<feature type="region of interest" description="Disordered" evidence="1">
    <location>
        <begin position="202"/>
        <end position="241"/>
    </location>
</feature>
<evidence type="ECO:0000313" key="3">
    <source>
        <dbReference type="Proteomes" id="UP000799423"/>
    </source>
</evidence>
<feature type="region of interest" description="Disordered" evidence="1">
    <location>
        <begin position="372"/>
        <end position="405"/>
    </location>
</feature>
<dbReference type="OrthoDB" id="5309037at2759"/>
<evidence type="ECO:0000313" key="2">
    <source>
        <dbReference type="EMBL" id="KAF2856926.1"/>
    </source>
</evidence>
<dbReference type="EMBL" id="MU006288">
    <property type="protein sequence ID" value="KAF2856926.1"/>
    <property type="molecule type" value="Genomic_DNA"/>
</dbReference>
<name>A0A6A7BNC9_9PLEO</name>
<evidence type="ECO:0000256" key="1">
    <source>
        <dbReference type="SAM" id="MobiDB-lite"/>
    </source>
</evidence>
<dbReference type="PANTHER" id="PTHR42354">
    <property type="entry name" value="C2H2-TYPE DOMAIN-CONTAINING PROTEIN"/>
    <property type="match status" value="1"/>
</dbReference>
<feature type="compositionally biased region" description="Low complexity" evidence="1">
    <location>
        <begin position="232"/>
        <end position="241"/>
    </location>
</feature>
<feature type="compositionally biased region" description="Low complexity" evidence="1">
    <location>
        <begin position="386"/>
        <end position="398"/>
    </location>
</feature>
<gene>
    <name evidence="2" type="ORF">T440DRAFT_463138</name>
</gene>
<proteinExistence type="predicted"/>
<organism evidence="2 3">
    <name type="scientific">Plenodomus tracheiphilus IPT5</name>
    <dbReference type="NCBI Taxonomy" id="1408161"/>
    <lineage>
        <taxon>Eukaryota</taxon>
        <taxon>Fungi</taxon>
        <taxon>Dikarya</taxon>
        <taxon>Ascomycota</taxon>
        <taxon>Pezizomycotina</taxon>
        <taxon>Dothideomycetes</taxon>
        <taxon>Pleosporomycetidae</taxon>
        <taxon>Pleosporales</taxon>
        <taxon>Pleosporineae</taxon>
        <taxon>Leptosphaeriaceae</taxon>
        <taxon>Plenodomus</taxon>
    </lineage>
</organism>
<dbReference type="AlphaFoldDB" id="A0A6A7BNC9"/>